<dbReference type="KEGG" id="ccof:VC76_00710"/>
<organism evidence="3 5">
    <name type="scientific">Campylobacter coli</name>
    <dbReference type="NCBI Taxonomy" id="195"/>
    <lineage>
        <taxon>Bacteria</taxon>
        <taxon>Pseudomonadati</taxon>
        <taxon>Campylobacterota</taxon>
        <taxon>Epsilonproteobacteria</taxon>
        <taxon>Campylobacterales</taxon>
        <taxon>Campylobacteraceae</taxon>
        <taxon>Campylobacter</taxon>
    </lineage>
</organism>
<evidence type="ECO:0000256" key="1">
    <source>
        <dbReference type="SAM" id="SignalP"/>
    </source>
</evidence>
<dbReference type="EMBL" id="AABUYW010000004">
    <property type="protein sequence ID" value="EAJ1076590.1"/>
    <property type="molecule type" value="Genomic_DNA"/>
</dbReference>
<keyword evidence="1" id="KW-0732">Signal</keyword>
<name>A0A381CES4_CAMCO</name>
<evidence type="ECO:0000313" key="2">
    <source>
        <dbReference type="EMBL" id="EAJ1076590.1"/>
    </source>
</evidence>
<evidence type="ECO:0000313" key="3">
    <source>
        <dbReference type="EMBL" id="EAK4358179.1"/>
    </source>
</evidence>
<dbReference type="OrthoDB" id="9910482at2"/>
<dbReference type="STRING" id="195.ATE51_00288"/>
<evidence type="ECO:0008006" key="8">
    <source>
        <dbReference type="Google" id="ProtNLM"/>
    </source>
</evidence>
<dbReference type="EMBL" id="AACGFG010000005">
    <property type="protein sequence ID" value="EAK4358179.1"/>
    <property type="molecule type" value="Genomic_DNA"/>
</dbReference>
<feature type="signal peptide" evidence="1">
    <location>
        <begin position="1"/>
        <end position="18"/>
    </location>
</feature>
<evidence type="ECO:0000313" key="5">
    <source>
        <dbReference type="Proteomes" id="UP000365807"/>
    </source>
</evidence>
<feature type="chain" id="PRO_5042704316" description="Periplasmic protein" evidence="1">
    <location>
        <begin position="19"/>
        <end position="109"/>
    </location>
</feature>
<gene>
    <name evidence="2" type="ORF">BU953_02995</name>
    <name evidence="3" type="ORF">C6T04_04440</name>
    <name evidence="4" type="ORF">DYU70_06105</name>
</gene>
<dbReference type="Proteomes" id="UP000557830">
    <property type="component" value="Unassembled WGS sequence"/>
</dbReference>
<evidence type="ECO:0000313" key="7">
    <source>
        <dbReference type="Proteomes" id="UP000557830"/>
    </source>
</evidence>
<dbReference type="RefSeq" id="WP_002778925.1">
    <property type="nucleotide sequence ID" value="NZ_AANHVQ020000002.1"/>
</dbReference>
<evidence type="ECO:0000313" key="4">
    <source>
        <dbReference type="EMBL" id="EAL9204729.1"/>
    </source>
</evidence>
<protein>
    <recommendedName>
        <fullName evidence="8">Periplasmic protein</fullName>
    </recommendedName>
</protein>
<sequence length="109" mass="12751">MKKFILISSILSSFFIFAEANELPSDKIQPEVKVIKEHFKNKVEKIEFEAWAKGMGLNFSTQKYLNNQNYKKYAKTMAKLIRKTRGVKGKVEICYEGTPQKRVHKCNKF</sequence>
<dbReference type="Proteomes" id="UP000411403">
    <property type="component" value="Unassembled WGS sequence"/>
</dbReference>
<comment type="caution">
    <text evidence="3">The sequence shown here is derived from an EMBL/GenBank/DDBJ whole genome shotgun (WGS) entry which is preliminary data.</text>
</comment>
<dbReference type="GeneID" id="66545108"/>
<evidence type="ECO:0000313" key="6">
    <source>
        <dbReference type="Proteomes" id="UP000411403"/>
    </source>
</evidence>
<reference evidence="3 5" key="1">
    <citation type="submission" date="2018-06" db="EMBL/GenBank/DDBJ databases">
        <authorList>
            <consortium name="NARMS: The National Antimicrobial Resistance Monitoring System"/>
        </authorList>
    </citation>
    <scope>NUCLEOTIDE SEQUENCE [LARGE SCALE GENOMIC DNA]</scope>
    <source>
        <strain evidence="4 6">CVM N17C171</strain>
        <strain evidence="3 5">FSIS11807978</strain>
        <strain evidence="2 7">FSIS1609200</strain>
    </source>
</reference>
<proteinExistence type="predicted"/>
<accession>A0A381CES4</accession>
<dbReference type="AlphaFoldDB" id="A0A381CES4"/>
<dbReference type="Proteomes" id="UP000365807">
    <property type="component" value="Unassembled WGS sequence"/>
</dbReference>
<dbReference type="EMBL" id="AACSIE010000005">
    <property type="protein sequence ID" value="EAL9204729.1"/>
    <property type="molecule type" value="Genomic_DNA"/>
</dbReference>